<organism evidence="1 2">
    <name type="scientific">Paenibacillus brevis</name>
    <dbReference type="NCBI Taxonomy" id="2841508"/>
    <lineage>
        <taxon>Bacteria</taxon>
        <taxon>Bacillati</taxon>
        <taxon>Bacillota</taxon>
        <taxon>Bacilli</taxon>
        <taxon>Bacillales</taxon>
        <taxon>Paenibacillaceae</taxon>
        <taxon>Paenibacillus</taxon>
    </lineage>
</organism>
<accession>A0ABS6FJC0</accession>
<keyword evidence="2" id="KW-1185">Reference proteome</keyword>
<evidence type="ECO:0000313" key="1">
    <source>
        <dbReference type="EMBL" id="MBU5670265.1"/>
    </source>
</evidence>
<evidence type="ECO:0000313" key="2">
    <source>
        <dbReference type="Proteomes" id="UP000743001"/>
    </source>
</evidence>
<reference evidence="1 2" key="1">
    <citation type="submission" date="2021-06" db="EMBL/GenBank/DDBJ databases">
        <authorList>
            <person name="Sun Q."/>
            <person name="Li D."/>
        </authorList>
    </citation>
    <scope>NUCLEOTIDE SEQUENCE [LARGE SCALE GENOMIC DNA]</scope>
    <source>
        <strain evidence="1 2">MSJ-6</strain>
    </source>
</reference>
<comment type="caution">
    <text evidence="1">The sequence shown here is derived from an EMBL/GenBank/DDBJ whole genome shotgun (WGS) entry which is preliminary data.</text>
</comment>
<proteinExistence type="predicted"/>
<sequence>MARKTTQAEIRTSILDLRRIYPELSPERFALRYQRRYGVPAKSVLQVIQEQEKKAQ</sequence>
<dbReference type="Proteomes" id="UP000743001">
    <property type="component" value="Unassembled WGS sequence"/>
</dbReference>
<protein>
    <submittedName>
        <fullName evidence="1">Uncharacterized protein</fullName>
    </submittedName>
</protein>
<gene>
    <name evidence="1" type="ORF">KQJ23_00335</name>
</gene>
<name>A0ABS6FJC0_9BACL</name>
<dbReference type="EMBL" id="JAHLQJ010000001">
    <property type="protein sequence ID" value="MBU5670265.1"/>
    <property type="molecule type" value="Genomic_DNA"/>
</dbReference>